<dbReference type="InterPro" id="IPR013892">
    <property type="entry name" value="Cyt_c_biogenesis_Cmc1-like"/>
</dbReference>
<proteinExistence type="inferred from homology"/>
<dbReference type="PROSITE" id="PS51808">
    <property type="entry name" value="CHCH"/>
    <property type="match status" value="1"/>
</dbReference>
<organism evidence="4 5">
    <name type="scientific">Coptotermes formosanus</name>
    <name type="common">Formosan subterranean termite</name>
    <dbReference type="NCBI Taxonomy" id="36987"/>
    <lineage>
        <taxon>Eukaryota</taxon>
        <taxon>Metazoa</taxon>
        <taxon>Ecdysozoa</taxon>
        <taxon>Arthropoda</taxon>
        <taxon>Hexapoda</taxon>
        <taxon>Insecta</taxon>
        <taxon>Pterygota</taxon>
        <taxon>Neoptera</taxon>
        <taxon>Polyneoptera</taxon>
        <taxon>Dictyoptera</taxon>
        <taxon>Blattodea</taxon>
        <taxon>Blattoidea</taxon>
        <taxon>Termitoidae</taxon>
        <taxon>Rhinotermitidae</taxon>
        <taxon>Coptotermes</taxon>
    </lineage>
</organism>
<dbReference type="AlphaFoldDB" id="A0A6L2PMG5"/>
<keyword evidence="3" id="KW-0496">Mitochondrion</keyword>
<dbReference type="PANTHER" id="PTHR22977">
    <property type="entry name" value="COX ASSEMBLY MITOCHONDRIAL PROTEIN"/>
    <property type="match status" value="1"/>
</dbReference>
<name>A0A6L2PMG5_COPFO</name>
<evidence type="ECO:0000256" key="2">
    <source>
        <dbReference type="ARBA" id="ARBA00023157"/>
    </source>
</evidence>
<evidence type="ECO:0000313" key="5">
    <source>
        <dbReference type="Proteomes" id="UP000502823"/>
    </source>
</evidence>
<evidence type="ECO:0000256" key="3">
    <source>
        <dbReference type="RuleBase" id="RU364104"/>
    </source>
</evidence>
<dbReference type="EMBL" id="BLKM01000329">
    <property type="protein sequence ID" value="GFG31738.1"/>
    <property type="molecule type" value="Genomic_DNA"/>
</dbReference>
<accession>A0A6L2PMG5</accession>
<evidence type="ECO:0000256" key="1">
    <source>
        <dbReference type="ARBA" id="ARBA00007347"/>
    </source>
</evidence>
<keyword evidence="2" id="KW-1015">Disulfide bond</keyword>
<comment type="similarity">
    <text evidence="1 3">Belongs to the CMC family.</text>
</comment>
<dbReference type="GO" id="GO:0005739">
    <property type="term" value="C:mitochondrion"/>
    <property type="evidence" value="ECO:0007669"/>
    <property type="project" value="UniProtKB-SubCell"/>
</dbReference>
<comment type="caution">
    <text evidence="4">The sequence shown here is derived from an EMBL/GenBank/DDBJ whole genome shotgun (WGS) entry which is preliminary data.</text>
</comment>
<dbReference type="Proteomes" id="UP000502823">
    <property type="component" value="Unassembled WGS sequence"/>
</dbReference>
<dbReference type="InParanoid" id="A0A6L2PMG5"/>
<dbReference type="FunCoup" id="A0A6L2PMG5">
    <property type="interactions" value="123"/>
</dbReference>
<gene>
    <name evidence="4" type="ORF">Cfor_04180</name>
</gene>
<dbReference type="Pfam" id="PF08583">
    <property type="entry name" value="Cmc1"/>
    <property type="match status" value="1"/>
</dbReference>
<keyword evidence="5" id="KW-1185">Reference proteome</keyword>
<dbReference type="OrthoDB" id="6224010at2759"/>
<comment type="subcellular location">
    <subcellularLocation>
        <location evidence="3">Mitochondrion</location>
    </subcellularLocation>
</comment>
<reference evidence="5" key="1">
    <citation type="submission" date="2020-01" db="EMBL/GenBank/DDBJ databases">
        <title>Draft genome sequence of the Termite Coptotermes fromosanus.</title>
        <authorList>
            <person name="Itakura S."/>
            <person name="Yosikawa Y."/>
            <person name="Umezawa K."/>
        </authorList>
    </citation>
    <scope>NUCLEOTIDE SEQUENCE [LARGE SCALE GENOMIC DNA]</scope>
</reference>
<evidence type="ECO:0000313" key="4">
    <source>
        <dbReference type="EMBL" id="GFG31738.1"/>
    </source>
</evidence>
<sequence length="152" mass="17644">MEGNGGADRKHEEITVTAFKKTGNGLCNNEMMVTRTFVVYCCILKGDPLDRSLRKVEIDILIPKIMRDKARDEKCSEEVSAFSKCCKSSSVFMVIACRKENTALKDCLNKWYQDEEFKNSCKEEYLDERSEFRRTAHKSLHHTQQNVKYCLK</sequence>
<dbReference type="PANTHER" id="PTHR22977:SF5">
    <property type="entry name" value="COX ASSEMBLY MITOCHONDRIAL PROTEIN HOMOLOG"/>
    <property type="match status" value="1"/>
</dbReference>
<protein>
    <recommendedName>
        <fullName evidence="3">COX assembly mitochondrial protein</fullName>
    </recommendedName>
</protein>